<evidence type="ECO:0000256" key="1">
    <source>
        <dbReference type="ARBA" id="ARBA00022801"/>
    </source>
</evidence>
<dbReference type="InterPro" id="IPR050300">
    <property type="entry name" value="GDXG_lipolytic_enzyme"/>
</dbReference>
<organism evidence="3 4">
    <name type="scientific">Flavilitoribacter nigricans (strain ATCC 23147 / DSM 23189 / NBRC 102662 / NCIMB 1420 / SS-2)</name>
    <name type="common">Lewinella nigricans</name>
    <dbReference type="NCBI Taxonomy" id="1122177"/>
    <lineage>
        <taxon>Bacteria</taxon>
        <taxon>Pseudomonadati</taxon>
        <taxon>Bacteroidota</taxon>
        <taxon>Saprospiria</taxon>
        <taxon>Saprospirales</taxon>
        <taxon>Lewinellaceae</taxon>
        <taxon>Flavilitoribacter</taxon>
    </lineage>
</organism>
<reference evidence="3 4" key="1">
    <citation type="submission" date="2017-10" db="EMBL/GenBank/DDBJ databases">
        <title>The draft genome sequence of Lewinella nigricans NBRC 102662.</title>
        <authorList>
            <person name="Wang K."/>
        </authorList>
    </citation>
    <scope>NUCLEOTIDE SEQUENCE [LARGE SCALE GENOMIC DNA]</scope>
    <source>
        <strain evidence="3 4">NBRC 102662</strain>
    </source>
</reference>
<name>A0A2D0NDN7_FLAN2</name>
<comment type="caution">
    <text evidence="3">The sequence shown here is derived from an EMBL/GenBank/DDBJ whole genome shotgun (WGS) entry which is preliminary data.</text>
</comment>
<evidence type="ECO:0000313" key="4">
    <source>
        <dbReference type="Proteomes" id="UP000223913"/>
    </source>
</evidence>
<dbReference type="InterPro" id="IPR029058">
    <property type="entry name" value="AB_hydrolase_fold"/>
</dbReference>
<dbReference type="Proteomes" id="UP000223913">
    <property type="component" value="Unassembled WGS sequence"/>
</dbReference>
<gene>
    <name evidence="3" type="ORF">CRP01_11870</name>
</gene>
<dbReference type="GO" id="GO:0016787">
    <property type="term" value="F:hydrolase activity"/>
    <property type="evidence" value="ECO:0007669"/>
    <property type="project" value="UniProtKB-KW"/>
</dbReference>
<evidence type="ECO:0000313" key="3">
    <source>
        <dbReference type="EMBL" id="PHN06486.1"/>
    </source>
</evidence>
<keyword evidence="4" id="KW-1185">Reference proteome</keyword>
<dbReference type="EMBL" id="PDUD01000018">
    <property type="protein sequence ID" value="PHN06486.1"/>
    <property type="molecule type" value="Genomic_DNA"/>
</dbReference>
<sequence length="276" mass="31231">MLKLIEDKPEVPANIKVSRDLVYKVTQEKTLKLDIYHLDSLDGERPLLVFIHGGSWKKGNKDDYRRYLVDYAQKGYVTATVAYRFSQEATFPAAFDDVVCAIKWLKSRAADYHIDPERVAVIGGSAGGHLAMMVGYHARDENYQGECATDETDAGVKAIVNLYGPVDLTTDFAINHPSVQQLIGMEYSGETKSAYKACSPITFITPDDPPTLTFHGTIDDIVPIVQADMLDEALRKENIASYYHRLDGWPHTMDLSLKINNYCQYYMDEFFQKHLE</sequence>
<proteinExistence type="predicted"/>
<dbReference type="SUPFAM" id="SSF53474">
    <property type="entry name" value="alpha/beta-Hydrolases"/>
    <property type="match status" value="1"/>
</dbReference>
<keyword evidence="1" id="KW-0378">Hydrolase</keyword>
<protein>
    <submittedName>
        <fullName evidence="3">Carboxylesterase</fullName>
    </submittedName>
</protein>
<dbReference type="InterPro" id="IPR049492">
    <property type="entry name" value="BD-FAE-like_dom"/>
</dbReference>
<dbReference type="AlphaFoldDB" id="A0A2D0NDN7"/>
<evidence type="ECO:0000259" key="2">
    <source>
        <dbReference type="Pfam" id="PF20434"/>
    </source>
</evidence>
<feature type="domain" description="BD-FAE-like" evidence="2">
    <location>
        <begin position="33"/>
        <end position="234"/>
    </location>
</feature>
<dbReference type="Gene3D" id="3.40.50.1820">
    <property type="entry name" value="alpha/beta hydrolase"/>
    <property type="match status" value="1"/>
</dbReference>
<accession>A0A2D0NDN7</accession>
<dbReference type="Pfam" id="PF20434">
    <property type="entry name" value="BD-FAE"/>
    <property type="match status" value="1"/>
</dbReference>
<dbReference type="PANTHER" id="PTHR48081">
    <property type="entry name" value="AB HYDROLASE SUPERFAMILY PROTEIN C4A8.06C"/>
    <property type="match status" value="1"/>
</dbReference>
<dbReference type="OrthoDB" id="9777975at2"/>
<dbReference type="PANTHER" id="PTHR48081:SF13">
    <property type="entry name" value="ALPHA_BETA HYDROLASE"/>
    <property type="match status" value="1"/>
</dbReference>